<feature type="domain" description="HD-GYP" evidence="7">
    <location>
        <begin position="759"/>
        <end position="967"/>
    </location>
</feature>
<dbReference type="Gene3D" id="1.10.3210.10">
    <property type="entry name" value="Hypothetical protein af1432"/>
    <property type="match status" value="2"/>
</dbReference>
<dbReference type="GO" id="GO:0008081">
    <property type="term" value="F:phosphoric diester hydrolase activity"/>
    <property type="evidence" value="ECO:0007669"/>
    <property type="project" value="UniProtKB-ARBA"/>
</dbReference>
<dbReference type="SUPFAM" id="SSF55781">
    <property type="entry name" value="GAF domain-like"/>
    <property type="match status" value="1"/>
</dbReference>
<dbReference type="Gene3D" id="6.10.340.10">
    <property type="match status" value="1"/>
</dbReference>
<organism evidence="8 9">
    <name type="scientific">Terasakiella brassicae</name>
    <dbReference type="NCBI Taxonomy" id="1634917"/>
    <lineage>
        <taxon>Bacteria</taxon>
        <taxon>Pseudomonadati</taxon>
        <taxon>Pseudomonadota</taxon>
        <taxon>Alphaproteobacteria</taxon>
        <taxon>Rhodospirillales</taxon>
        <taxon>Terasakiellaceae</taxon>
        <taxon>Terasakiella</taxon>
    </lineage>
</organism>
<dbReference type="EMBL" id="BMHV01000032">
    <property type="protein sequence ID" value="GGF74359.1"/>
    <property type="molecule type" value="Genomic_DNA"/>
</dbReference>
<dbReference type="PANTHER" id="PTHR43155">
    <property type="entry name" value="CYCLIC DI-GMP PHOSPHODIESTERASE PA4108-RELATED"/>
    <property type="match status" value="1"/>
</dbReference>
<accession>A0A917FE09</accession>
<dbReference type="AlphaFoldDB" id="A0A917FE09"/>
<dbReference type="InterPro" id="IPR037522">
    <property type="entry name" value="HD_GYP_dom"/>
</dbReference>
<feature type="transmembrane region" description="Helical" evidence="6">
    <location>
        <begin position="326"/>
        <end position="344"/>
    </location>
</feature>
<dbReference type="SMART" id="SM00065">
    <property type="entry name" value="GAF"/>
    <property type="match status" value="1"/>
</dbReference>
<dbReference type="InterPro" id="IPR003018">
    <property type="entry name" value="GAF"/>
</dbReference>
<dbReference type="Pfam" id="PF02743">
    <property type="entry name" value="dCache_1"/>
    <property type="match status" value="1"/>
</dbReference>
<dbReference type="InterPro" id="IPR029016">
    <property type="entry name" value="GAF-like_dom_sf"/>
</dbReference>
<dbReference type="RefSeq" id="WP_229734388.1">
    <property type="nucleotide sequence ID" value="NZ_BMHV01000032.1"/>
</dbReference>
<dbReference type="Gene3D" id="3.30.450.20">
    <property type="entry name" value="PAS domain"/>
    <property type="match status" value="1"/>
</dbReference>
<name>A0A917FE09_9PROT</name>
<evidence type="ECO:0000256" key="4">
    <source>
        <dbReference type="ARBA" id="ARBA00022989"/>
    </source>
</evidence>
<keyword evidence="9" id="KW-1185">Reference proteome</keyword>
<evidence type="ECO:0000313" key="9">
    <source>
        <dbReference type="Proteomes" id="UP000632498"/>
    </source>
</evidence>
<evidence type="ECO:0000256" key="3">
    <source>
        <dbReference type="ARBA" id="ARBA00022692"/>
    </source>
</evidence>
<comment type="caution">
    <text evidence="8">The sequence shown here is derived from an EMBL/GenBank/DDBJ whole genome shotgun (WGS) entry which is preliminary data.</text>
</comment>
<dbReference type="SUPFAM" id="SSF109604">
    <property type="entry name" value="HD-domain/PDEase-like"/>
    <property type="match status" value="2"/>
</dbReference>
<dbReference type="InterPro" id="IPR033479">
    <property type="entry name" value="dCache_1"/>
</dbReference>
<evidence type="ECO:0000256" key="1">
    <source>
        <dbReference type="ARBA" id="ARBA00004651"/>
    </source>
</evidence>
<dbReference type="Proteomes" id="UP000632498">
    <property type="component" value="Unassembled WGS sequence"/>
</dbReference>
<reference evidence="8" key="1">
    <citation type="journal article" date="2014" name="Int. J. Syst. Evol. Microbiol.">
        <title>Complete genome sequence of Corynebacterium casei LMG S-19264T (=DSM 44701T), isolated from a smear-ripened cheese.</title>
        <authorList>
            <consortium name="US DOE Joint Genome Institute (JGI-PGF)"/>
            <person name="Walter F."/>
            <person name="Albersmeier A."/>
            <person name="Kalinowski J."/>
            <person name="Ruckert C."/>
        </authorList>
    </citation>
    <scope>NUCLEOTIDE SEQUENCE</scope>
    <source>
        <strain evidence="8">CGMCC 1.15254</strain>
    </source>
</reference>
<keyword evidence="3 6" id="KW-0812">Transmembrane</keyword>
<dbReference type="PANTHER" id="PTHR43155:SF2">
    <property type="entry name" value="CYCLIC DI-GMP PHOSPHODIESTERASE PA4108"/>
    <property type="match status" value="1"/>
</dbReference>
<dbReference type="Gene3D" id="3.30.450.40">
    <property type="match status" value="1"/>
</dbReference>
<dbReference type="InterPro" id="IPR003607">
    <property type="entry name" value="HD/PDEase_dom"/>
</dbReference>
<dbReference type="InterPro" id="IPR029151">
    <property type="entry name" value="Sensor-like_sf"/>
</dbReference>
<keyword evidence="5 6" id="KW-0472">Membrane</keyword>
<reference evidence="8" key="2">
    <citation type="submission" date="2020-09" db="EMBL/GenBank/DDBJ databases">
        <authorList>
            <person name="Sun Q."/>
            <person name="Zhou Y."/>
        </authorList>
    </citation>
    <scope>NUCLEOTIDE SEQUENCE</scope>
    <source>
        <strain evidence="8">CGMCC 1.15254</strain>
    </source>
</reference>
<keyword evidence="4 6" id="KW-1133">Transmembrane helix</keyword>
<comment type="subcellular location">
    <subcellularLocation>
        <location evidence="1">Cell membrane</location>
        <topology evidence="1">Multi-pass membrane protein</topology>
    </subcellularLocation>
</comment>
<evidence type="ECO:0000256" key="2">
    <source>
        <dbReference type="ARBA" id="ARBA00022475"/>
    </source>
</evidence>
<sequence length="980" mass="110882">MRVRFKLSLTLVSLAVICSLSIATLFSIWVLGTRTAKEVAGNLFTAVSNNVENQIVNLLDQSVANASLLASQKSDEAVFGDGLNARILPLYFSVLEQRKTIYSVYFGQLDGSFLQVIATRGREAVIASHKAPENTVWIVRTIYSKEGERLQNWSFLDAQKNVISQREEVNPNYDPRERPWFINAIENSDPHLSDVYVYNSFKTPGITASRRMVNEHGVVGVDLTLTELSEFVSNQYVSENGTTWIYDNKNRIVAFPKGFESIHHLGDLTRIDDPAVDVILEKTKAQAEDYFKSVEKLSKYGAQFNIAVAAPLDDFRQSFITMERRVLNASILCIILFIPIIYVFSARLTRRVSQLAEDAKQIEHLEFRTKSRKPSHIIEFYELENTFDEMRCSLALKTQDLATSQEKLNRLVELGIAMSAERDTEKVMEMVLLGAKELANADGGTLYKIEDQALSFKILRNDTLNVVMGGTSGVKPSFNPVALFNEAGEENHKNVVSHTVHASVSVNIVDAYNNEDFDFSGTKTFDDMNGYRSQSFLTVPLKPRGGDVIGALQILNAQNEKGEIIAFSAEIQRFVEALAAQAATILYNRELLEAQENLMDSMIQLIAGAIDAKSPYTGGHCERVPELATMLARKACESNDGVLANFQFKTEEEWREFSIGAWLHDCGKVITPEYVVDKATKLETIYNRIHEIRTRFEILLRDAELAYYQGILDGGEPDELKATLEKRKAKLIDDYAFVAECNVGGEFMADEKLARLKSIAEETWVRNFDIKLGLSHQEEPLYAELPEAPAKEKLLEDKPYHLIERERDIRQQYEALEFKTPIPQYLYNRGEIYNLSIARGTLTEEERFKITEHVMQTIAMLENLPFPAHMKRIPEYAGTHHETMIGTGYPRGLSAEDLSIPARIMALADIFEALTASDRPYKKAKTLSEAVKILSFFKKDEHIDGEVFDLFLRSGVYKEYAERFLLPEQIDEVDISQYLS</sequence>
<dbReference type="CDD" id="cd00077">
    <property type="entry name" value="HDc"/>
    <property type="match status" value="1"/>
</dbReference>
<dbReference type="SUPFAM" id="SSF103190">
    <property type="entry name" value="Sensory domain-like"/>
    <property type="match status" value="1"/>
</dbReference>
<proteinExistence type="predicted"/>
<protein>
    <recommendedName>
        <fullName evidence="7">HD-GYP domain-containing protein</fullName>
    </recommendedName>
</protein>
<dbReference type="PROSITE" id="PS51832">
    <property type="entry name" value="HD_GYP"/>
    <property type="match status" value="1"/>
</dbReference>
<dbReference type="SMART" id="SM00471">
    <property type="entry name" value="HDc"/>
    <property type="match status" value="1"/>
</dbReference>
<keyword evidence="2" id="KW-1003">Cell membrane</keyword>
<evidence type="ECO:0000256" key="5">
    <source>
        <dbReference type="ARBA" id="ARBA00023136"/>
    </source>
</evidence>
<dbReference type="Pfam" id="PF13487">
    <property type="entry name" value="HD_5"/>
    <property type="match status" value="1"/>
</dbReference>
<evidence type="ECO:0000313" key="8">
    <source>
        <dbReference type="EMBL" id="GGF74359.1"/>
    </source>
</evidence>
<gene>
    <name evidence="8" type="ORF">GCM10011332_30580</name>
</gene>
<dbReference type="GO" id="GO:0005886">
    <property type="term" value="C:plasma membrane"/>
    <property type="evidence" value="ECO:0007669"/>
    <property type="project" value="UniProtKB-SubCell"/>
</dbReference>
<dbReference type="Pfam" id="PF01590">
    <property type="entry name" value="GAF"/>
    <property type="match status" value="1"/>
</dbReference>
<evidence type="ECO:0000256" key="6">
    <source>
        <dbReference type="SAM" id="Phobius"/>
    </source>
</evidence>
<evidence type="ECO:0000259" key="7">
    <source>
        <dbReference type="PROSITE" id="PS51832"/>
    </source>
</evidence>